<evidence type="ECO:0000313" key="2">
    <source>
        <dbReference type="Proteomes" id="UP000292347"/>
    </source>
</evidence>
<dbReference type="SUPFAM" id="SSF48371">
    <property type="entry name" value="ARM repeat"/>
    <property type="match status" value="1"/>
</dbReference>
<sequence>MTDRYEPTSDFLKAVIAEEVPLSGSAFANGNMRKLIAMTRDGDLSNRDWATMLLASEDADTPEIREALLSAANDENDVVRAEALLGIAKRDRKLALPLALDALSGEQASMAVFEAAELIADPLLVEVLRPWTEPSDDVWLDQLARDALAACEKAHEPLS</sequence>
<dbReference type="OrthoDB" id="7193445at2"/>
<dbReference type="InterPro" id="IPR016024">
    <property type="entry name" value="ARM-type_fold"/>
</dbReference>
<dbReference type="GO" id="GO:0016829">
    <property type="term" value="F:lyase activity"/>
    <property type="evidence" value="ECO:0007669"/>
    <property type="project" value="UniProtKB-KW"/>
</dbReference>
<organism evidence="1 2">
    <name type="scientific">Sphingomonas desiccabilis</name>
    <dbReference type="NCBI Taxonomy" id="429134"/>
    <lineage>
        <taxon>Bacteria</taxon>
        <taxon>Pseudomonadati</taxon>
        <taxon>Pseudomonadota</taxon>
        <taxon>Alphaproteobacteria</taxon>
        <taxon>Sphingomonadales</taxon>
        <taxon>Sphingomonadaceae</taxon>
        <taxon>Sphingomonas</taxon>
    </lineage>
</organism>
<keyword evidence="2" id="KW-1185">Reference proteome</keyword>
<dbReference type="EMBL" id="SDPT01000001">
    <property type="protein sequence ID" value="RXZ34828.1"/>
    <property type="molecule type" value="Genomic_DNA"/>
</dbReference>
<keyword evidence="1" id="KW-0456">Lyase</keyword>
<dbReference type="RefSeq" id="WP_129340610.1">
    <property type="nucleotide sequence ID" value="NZ_JACIDD010000001.1"/>
</dbReference>
<dbReference type="Proteomes" id="UP000292347">
    <property type="component" value="Unassembled WGS sequence"/>
</dbReference>
<protein>
    <submittedName>
        <fullName evidence="1">Lyase</fullName>
    </submittedName>
</protein>
<dbReference type="Gene3D" id="1.25.10.10">
    <property type="entry name" value="Leucine-rich Repeat Variant"/>
    <property type="match status" value="1"/>
</dbReference>
<dbReference type="InterPro" id="IPR011989">
    <property type="entry name" value="ARM-like"/>
</dbReference>
<gene>
    <name evidence="1" type="ORF">EO081_03990</name>
</gene>
<dbReference type="AlphaFoldDB" id="A0A4Q2IZC2"/>
<proteinExistence type="predicted"/>
<accession>A0A4Q2IZC2</accession>
<name>A0A4Q2IZC2_9SPHN</name>
<comment type="caution">
    <text evidence="1">The sequence shown here is derived from an EMBL/GenBank/DDBJ whole genome shotgun (WGS) entry which is preliminary data.</text>
</comment>
<reference evidence="1 2" key="1">
    <citation type="submission" date="2019-01" db="EMBL/GenBank/DDBJ databases">
        <title>Sphingomonas mucosissima sp. nov. and Sphingomonas desiccabilis sp. nov., from biological soil crusts in the Colorado Plateau, USA.</title>
        <authorList>
            <person name="Zhu D."/>
        </authorList>
    </citation>
    <scope>NUCLEOTIDE SEQUENCE [LARGE SCALE GENOMIC DNA]</scope>
    <source>
        <strain evidence="1 2">CP1D</strain>
    </source>
</reference>
<evidence type="ECO:0000313" key="1">
    <source>
        <dbReference type="EMBL" id="RXZ34828.1"/>
    </source>
</evidence>